<reference evidence="1 2" key="1">
    <citation type="submission" date="2019-07" db="EMBL/GenBank/DDBJ databases">
        <title>Genomic Encyclopedia of Type Strains, Phase III (KMG-III): the genomes of soil and plant-associated and newly described type strains.</title>
        <authorList>
            <person name="Whitman W."/>
        </authorList>
    </citation>
    <scope>NUCLEOTIDE SEQUENCE [LARGE SCALE GENOMIC DNA]</scope>
    <source>
        <strain evidence="1 2">BL24</strain>
    </source>
</reference>
<dbReference type="InterPro" id="IPR017853">
    <property type="entry name" value="GH"/>
</dbReference>
<evidence type="ECO:0000313" key="1">
    <source>
        <dbReference type="EMBL" id="TYP76556.1"/>
    </source>
</evidence>
<protein>
    <submittedName>
        <fullName evidence="1">Beta-glucuronidase</fullName>
    </submittedName>
</protein>
<name>A0A5S5CE16_9BACL</name>
<gene>
    <name evidence="1" type="ORF">BCM02_103218</name>
</gene>
<proteinExistence type="predicted"/>
<dbReference type="Proteomes" id="UP000323257">
    <property type="component" value="Unassembled WGS sequence"/>
</dbReference>
<dbReference type="Gene3D" id="3.20.20.80">
    <property type="entry name" value="Glycosidases"/>
    <property type="match status" value="1"/>
</dbReference>
<comment type="caution">
    <text evidence="1">The sequence shown here is derived from an EMBL/GenBank/DDBJ whole genome shotgun (WGS) entry which is preliminary data.</text>
</comment>
<sequence length="98" mass="11303">MTEFGGAGLFGDVGWEPRLFSEDYQARLVTEALTIFRNDPNIAGAYVWQFAGAQTDLKSDGLHFRDRARSFNNKGLVNENRKPKQAFREVRQVYRSWD</sequence>
<organism evidence="1 2">
    <name type="scientific">Paenibacillus methanolicus</name>
    <dbReference type="NCBI Taxonomy" id="582686"/>
    <lineage>
        <taxon>Bacteria</taxon>
        <taxon>Bacillati</taxon>
        <taxon>Bacillota</taxon>
        <taxon>Bacilli</taxon>
        <taxon>Bacillales</taxon>
        <taxon>Paenibacillaceae</taxon>
        <taxon>Paenibacillus</taxon>
    </lineage>
</organism>
<dbReference type="EMBL" id="VNHS01000003">
    <property type="protein sequence ID" value="TYP76556.1"/>
    <property type="molecule type" value="Genomic_DNA"/>
</dbReference>
<keyword evidence="2" id="KW-1185">Reference proteome</keyword>
<dbReference type="SUPFAM" id="SSF51445">
    <property type="entry name" value="(Trans)glycosidases"/>
    <property type="match status" value="1"/>
</dbReference>
<evidence type="ECO:0000313" key="2">
    <source>
        <dbReference type="Proteomes" id="UP000323257"/>
    </source>
</evidence>
<dbReference type="AlphaFoldDB" id="A0A5S5CE16"/>
<accession>A0A5S5CE16</accession>